<sequence>MTTRARGSAPATRASTRTTRSTTSHDAPAPAKPTRTAATRAPAATARKPLVSRDNATPPLVKKPPAPSKIAKPVVVAMDTDREPIKAFLRVRPDLNGDRPTTTPYLERLTDTSVRMGDPSHDTTNSPNNQNVFPRFRLSTAPPTSIYSFSHVFPPATTQPDFFVKTTLPLVRGLLDGENGLLFAYGVTNSGKTYTMQGGSQSGTAGILPRTLDVLFNSVDGLQGNSQYKPVRLQGVELASGGPIATAPSTRAPSLDALSQSLPPSEPVLAEVLAEHISATAQPDTDIDGTSLSVDRNYEYSVWLSYAEVYNEKIYDLLADTGAAASGARGQPVLLTRKALPLRPSPAIDGVDGEAAGKYVSGLEQIRVNSARDAKRLVKLGQLHRRVFGTLANSQSSRSHGIVTIKLLRKHRGEKDEPSAYQTARLTLIDLAGSERTKHTQTTGDRLKEAGSINKSLMVLGQCMEVMRANQRRIAQALGGARNERADTRDVRKTLAVVPFRHSKLTEILMDYFVGDGRVIMIVNVNPYDTGFEENSHVMKFSALAKEISVPAPVQRVPPVPKAPSRLGIPQATRPSEVAGHRRQVTISTDGAGGRKYSQTQVDVIEEDEDPADEGEDGDDDPLNPLVEALFDEIENVHAQLLEAEMRAAIVEAETRHEVMREMEERMAEMEKMFARRLMNEVRQNEMKMDAKIDMLHQSGLFGKTPGKAKRVIEELDEEEDVENSILHDDEDDDDEDTNDERMSSVRSESMSPLAGKGKRAPNKTRMLSAVSEIRTPVAPGPQHSYLPSESSDGETADTATETESRMSEDADDGDGEDDESKVDEESQNGEDEATEIEEEESSDGEWAPEEMQATPLKAKQPPRIAPAQTFLTEAPSPIFEEDVKAKHQLPPPSPLLSDAPSPIFEEDVKAAIQLAKGRTAALVGRKMPSLSGAMGSLALNDTDEKPVQGSSRPASRTSKSKEPAKADESLEAWEEPGADDSADVIIIPKGKGGATVPKKKR</sequence>
<dbReference type="Proteomes" id="UP000814033">
    <property type="component" value="Unassembled WGS sequence"/>
</dbReference>
<protein>
    <submittedName>
        <fullName evidence="1">Kinesin-domain-containing protein</fullName>
    </submittedName>
</protein>
<proteinExistence type="predicted"/>
<reference evidence="1" key="1">
    <citation type="submission" date="2021-02" db="EMBL/GenBank/DDBJ databases">
        <authorList>
            <consortium name="DOE Joint Genome Institute"/>
            <person name="Ahrendt S."/>
            <person name="Looney B.P."/>
            <person name="Miyauchi S."/>
            <person name="Morin E."/>
            <person name="Drula E."/>
            <person name="Courty P.E."/>
            <person name="Chicoki N."/>
            <person name="Fauchery L."/>
            <person name="Kohler A."/>
            <person name="Kuo A."/>
            <person name="Labutti K."/>
            <person name="Pangilinan J."/>
            <person name="Lipzen A."/>
            <person name="Riley R."/>
            <person name="Andreopoulos W."/>
            <person name="He G."/>
            <person name="Johnson J."/>
            <person name="Barry K.W."/>
            <person name="Grigoriev I.V."/>
            <person name="Nagy L."/>
            <person name="Hibbett D."/>
            <person name="Henrissat B."/>
            <person name="Matheny P.B."/>
            <person name="Labbe J."/>
            <person name="Martin F."/>
        </authorList>
    </citation>
    <scope>NUCLEOTIDE SEQUENCE</scope>
    <source>
        <strain evidence="1">FP105234-sp</strain>
    </source>
</reference>
<organism evidence="1 2">
    <name type="scientific">Auriscalpium vulgare</name>
    <dbReference type="NCBI Taxonomy" id="40419"/>
    <lineage>
        <taxon>Eukaryota</taxon>
        <taxon>Fungi</taxon>
        <taxon>Dikarya</taxon>
        <taxon>Basidiomycota</taxon>
        <taxon>Agaricomycotina</taxon>
        <taxon>Agaricomycetes</taxon>
        <taxon>Russulales</taxon>
        <taxon>Auriscalpiaceae</taxon>
        <taxon>Auriscalpium</taxon>
    </lineage>
</organism>
<dbReference type="EMBL" id="MU275843">
    <property type="protein sequence ID" value="KAI0052900.1"/>
    <property type="molecule type" value="Genomic_DNA"/>
</dbReference>
<comment type="caution">
    <text evidence="1">The sequence shown here is derived from an EMBL/GenBank/DDBJ whole genome shotgun (WGS) entry which is preliminary data.</text>
</comment>
<name>A0ACB8SAI5_9AGAM</name>
<evidence type="ECO:0000313" key="2">
    <source>
        <dbReference type="Proteomes" id="UP000814033"/>
    </source>
</evidence>
<evidence type="ECO:0000313" key="1">
    <source>
        <dbReference type="EMBL" id="KAI0052900.1"/>
    </source>
</evidence>
<gene>
    <name evidence="1" type="ORF">FA95DRAFT_1579880</name>
</gene>
<reference evidence="1" key="2">
    <citation type="journal article" date="2022" name="New Phytol.">
        <title>Evolutionary transition to the ectomycorrhizal habit in the genomes of a hyperdiverse lineage of mushroom-forming fungi.</title>
        <authorList>
            <person name="Looney B."/>
            <person name="Miyauchi S."/>
            <person name="Morin E."/>
            <person name="Drula E."/>
            <person name="Courty P.E."/>
            <person name="Kohler A."/>
            <person name="Kuo A."/>
            <person name="LaButti K."/>
            <person name="Pangilinan J."/>
            <person name="Lipzen A."/>
            <person name="Riley R."/>
            <person name="Andreopoulos W."/>
            <person name="He G."/>
            <person name="Johnson J."/>
            <person name="Nolan M."/>
            <person name="Tritt A."/>
            <person name="Barry K.W."/>
            <person name="Grigoriev I.V."/>
            <person name="Nagy L.G."/>
            <person name="Hibbett D."/>
            <person name="Henrissat B."/>
            <person name="Matheny P.B."/>
            <person name="Labbe J."/>
            <person name="Martin F.M."/>
        </authorList>
    </citation>
    <scope>NUCLEOTIDE SEQUENCE</scope>
    <source>
        <strain evidence="1">FP105234-sp</strain>
    </source>
</reference>
<keyword evidence="2" id="KW-1185">Reference proteome</keyword>
<accession>A0ACB8SAI5</accession>